<organism evidence="3 4">
    <name type="scientific">Cloeon dipterum</name>
    <dbReference type="NCBI Taxonomy" id="197152"/>
    <lineage>
        <taxon>Eukaryota</taxon>
        <taxon>Metazoa</taxon>
        <taxon>Ecdysozoa</taxon>
        <taxon>Arthropoda</taxon>
        <taxon>Hexapoda</taxon>
        <taxon>Insecta</taxon>
        <taxon>Pterygota</taxon>
        <taxon>Palaeoptera</taxon>
        <taxon>Ephemeroptera</taxon>
        <taxon>Pisciforma</taxon>
        <taxon>Baetidae</taxon>
        <taxon>Cloeon</taxon>
    </lineage>
</organism>
<name>A0A8S1D588_9INSE</name>
<feature type="region of interest" description="Disordered" evidence="2">
    <location>
        <begin position="312"/>
        <end position="332"/>
    </location>
</feature>
<protein>
    <submittedName>
        <fullName evidence="3">Uncharacterized protein</fullName>
    </submittedName>
</protein>
<feature type="coiled-coil region" evidence="1">
    <location>
        <begin position="46"/>
        <end position="97"/>
    </location>
</feature>
<feature type="compositionally biased region" description="Low complexity" evidence="2">
    <location>
        <begin position="318"/>
        <end position="332"/>
    </location>
</feature>
<dbReference type="AlphaFoldDB" id="A0A8S1D588"/>
<feature type="region of interest" description="Disordered" evidence="2">
    <location>
        <begin position="128"/>
        <end position="156"/>
    </location>
</feature>
<sequence>MEAMGSRKVSSPLSEDDAVLVLHPGKGCLPVDTVPAPTPSELEKQVESANLLRMNLEIRAKEAKAAAVAAEQQLTAAKKAENRLVAMTAKKEKELQKAVAKQQAASEKHPKKVRLTEIVDEVHPAVKRVRTRRSSRGVGRPPQQPQLQLTMRKPPSAPQAVLEVQVLDGVRTCTQPEPLVKMPRPMQDLFLPPVPSPSSSSSSERSDKDGRERTLSCILDSLRQMPSAEDIRALTTEISFHTRGSDEKTSCSEDPLRKARPLRRASAAGNCRKKIASVRREYNYVGPYLSARGLTYSVAYDLESREKRIEHLTSETRSSFSSSGASASPADW</sequence>
<keyword evidence="4" id="KW-1185">Reference proteome</keyword>
<reference evidence="3 4" key="1">
    <citation type="submission" date="2020-04" db="EMBL/GenBank/DDBJ databases">
        <authorList>
            <person name="Alioto T."/>
            <person name="Alioto T."/>
            <person name="Gomez Garrido J."/>
        </authorList>
    </citation>
    <scope>NUCLEOTIDE SEQUENCE [LARGE SCALE GENOMIC DNA]</scope>
</reference>
<evidence type="ECO:0000313" key="3">
    <source>
        <dbReference type="EMBL" id="CAB3377296.1"/>
    </source>
</evidence>
<evidence type="ECO:0000256" key="1">
    <source>
        <dbReference type="SAM" id="Coils"/>
    </source>
</evidence>
<dbReference type="EMBL" id="CADEPI010000142">
    <property type="protein sequence ID" value="CAB3377296.1"/>
    <property type="molecule type" value="Genomic_DNA"/>
</dbReference>
<evidence type="ECO:0000313" key="4">
    <source>
        <dbReference type="Proteomes" id="UP000494165"/>
    </source>
</evidence>
<feature type="region of interest" description="Disordered" evidence="2">
    <location>
        <begin position="177"/>
        <end position="211"/>
    </location>
</feature>
<accession>A0A8S1D588</accession>
<gene>
    <name evidence="3" type="ORF">CLODIP_2_CD07107</name>
</gene>
<evidence type="ECO:0000256" key="2">
    <source>
        <dbReference type="SAM" id="MobiDB-lite"/>
    </source>
</evidence>
<dbReference type="Proteomes" id="UP000494165">
    <property type="component" value="Unassembled WGS sequence"/>
</dbReference>
<comment type="caution">
    <text evidence="3">The sequence shown here is derived from an EMBL/GenBank/DDBJ whole genome shotgun (WGS) entry which is preliminary data.</text>
</comment>
<keyword evidence="1" id="KW-0175">Coiled coil</keyword>
<proteinExistence type="predicted"/>